<feature type="domain" description="DUF6268" evidence="2">
    <location>
        <begin position="23"/>
        <end position="304"/>
    </location>
</feature>
<accession>A0AAJ5WP88</accession>
<keyword evidence="1" id="KW-0732">Signal</keyword>
<evidence type="ECO:0000313" key="4">
    <source>
        <dbReference type="Proteomes" id="UP001220610"/>
    </source>
</evidence>
<feature type="signal peptide" evidence="1">
    <location>
        <begin position="1"/>
        <end position="25"/>
    </location>
</feature>
<gene>
    <name evidence="3" type="ORF">P0Y53_17345</name>
</gene>
<name>A0AAJ5WP88_9BACT</name>
<dbReference type="AlphaFoldDB" id="A0AAJ5WP88"/>
<dbReference type="EMBL" id="CP119311">
    <property type="protein sequence ID" value="WEK34255.1"/>
    <property type="molecule type" value="Genomic_DNA"/>
</dbReference>
<sequence length="306" mass="33834">MLIKVGLKKWVFVAITIIHCAAVNAQLSYKTEFIGRSGYRRTEDDRSERVGDSKGSAMVHQAAVTIPLSVKLNEKKQPTMWAISMGGAYAKLNNRNFTEPLVIDEIMNVSVGVVHKRPLNEHWSVLAAVGGGIYMPGARLSDMKLKNVLGSAGTIFIYHLKPNLDIGAGLALNNSFGFPMLFPAFYLDWKTTSKYAVKVEVMKGLEVSVSYIAHKNLSVSFVAEMNGQMALLEQTGEDKIFSHQYLVTGFRPEIKIGKHIMVPLTVGLSATRPAKMMDRKLKSIFQEEGYHFRAAGYASAGVQVKF</sequence>
<evidence type="ECO:0000259" key="2">
    <source>
        <dbReference type="Pfam" id="PF19783"/>
    </source>
</evidence>
<dbReference type="Pfam" id="PF19783">
    <property type="entry name" value="DUF6268"/>
    <property type="match status" value="1"/>
</dbReference>
<feature type="chain" id="PRO_5042520000" evidence="1">
    <location>
        <begin position="26"/>
        <end position="306"/>
    </location>
</feature>
<protein>
    <submittedName>
        <fullName evidence="3">DUF6268 family outer membrane beta-barrel protein</fullName>
    </submittedName>
</protein>
<proteinExistence type="predicted"/>
<evidence type="ECO:0000313" key="3">
    <source>
        <dbReference type="EMBL" id="WEK34255.1"/>
    </source>
</evidence>
<reference evidence="3" key="1">
    <citation type="submission" date="2023-03" db="EMBL/GenBank/DDBJ databases">
        <title>Andean soil-derived lignocellulolytic bacterial consortium as a source of novel taxa and putative plastic-active enzymes.</title>
        <authorList>
            <person name="Diaz-Garcia L."/>
            <person name="Chuvochina M."/>
            <person name="Feuerriegel G."/>
            <person name="Bunk B."/>
            <person name="Sproer C."/>
            <person name="Streit W.R."/>
            <person name="Rodriguez L.M."/>
            <person name="Overmann J."/>
            <person name="Jimenez D.J."/>
        </authorList>
    </citation>
    <scope>NUCLEOTIDE SEQUENCE</scope>
    <source>
        <strain evidence="3">MAG 7</strain>
    </source>
</reference>
<dbReference type="Proteomes" id="UP001220610">
    <property type="component" value="Chromosome"/>
</dbReference>
<dbReference type="InterPro" id="IPR046235">
    <property type="entry name" value="DUF6268"/>
</dbReference>
<organism evidence="3 4">
    <name type="scientific">Candidatus Pseudobacter hemicellulosilyticus</name>
    <dbReference type="NCBI Taxonomy" id="3121375"/>
    <lineage>
        <taxon>Bacteria</taxon>
        <taxon>Pseudomonadati</taxon>
        <taxon>Bacteroidota</taxon>
        <taxon>Chitinophagia</taxon>
        <taxon>Chitinophagales</taxon>
        <taxon>Chitinophagaceae</taxon>
        <taxon>Pseudobacter</taxon>
    </lineage>
</organism>
<evidence type="ECO:0000256" key="1">
    <source>
        <dbReference type="SAM" id="SignalP"/>
    </source>
</evidence>